<protein>
    <recommendedName>
        <fullName evidence="1">CxC2-like cysteine cluster KDZ transposase-associated domain-containing protein</fullName>
    </recommendedName>
</protein>
<organism evidence="2 3">
    <name type="scientific">Sparassis crispa</name>
    <dbReference type="NCBI Taxonomy" id="139825"/>
    <lineage>
        <taxon>Eukaryota</taxon>
        <taxon>Fungi</taxon>
        <taxon>Dikarya</taxon>
        <taxon>Basidiomycota</taxon>
        <taxon>Agaricomycotina</taxon>
        <taxon>Agaricomycetes</taxon>
        <taxon>Polyporales</taxon>
        <taxon>Sparassidaceae</taxon>
        <taxon>Sparassis</taxon>
    </lineage>
</organism>
<name>A0A401GMK0_9APHY</name>
<dbReference type="RefSeq" id="XP_027614323.1">
    <property type="nucleotide sequence ID" value="XM_027758522.1"/>
</dbReference>
<dbReference type="GeneID" id="38780327"/>
<accession>A0A401GMK0</accession>
<feature type="domain" description="CxC2-like cysteine cluster KDZ transposase-associated" evidence="1">
    <location>
        <begin position="157"/>
        <end position="205"/>
    </location>
</feature>
<dbReference type="EMBL" id="BFAD01000005">
    <property type="protein sequence ID" value="GBE83410.1"/>
    <property type="molecule type" value="Genomic_DNA"/>
</dbReference>
<evidence type="ECO:0000313" key="3">
    <source>
        <dbReference type="Proteomes" id="UP000287166"/>
    </source>
</evidence>
<dbReference type="InterPro" id="IPR041457">
    <property type="entry name" value="CxC2_KDZ-assoc"/>
</dbReference>
<evidence type="ECO:0000313" key="2">
    <source>
        <dbReference type="EMBL" id="GBE83410.1"/>
    </source>
</evidence>
<gene>
    <name evidence="2" type="ORF">SCP_0504580</name>
</gene>
<dbReference type="STRING" id="139825.A0A401GMK0"/>
<dbReference type="Pfam" id="PF18803">
    <property type="entry name" value="CxC2"/>
    <property type="match status" value="1"/>
</dbReference>
<dbReference type="Proteomes" id="UP000287166">
    <property type="component" value="Unassembled WGS sequence"/>
</dbReference>
<dbReference type="AlphaFoldDB" id="A0A401GMK0"/>
<sequence length="230" mass="26591">MARKKRTPNFEQFTVLEETTDGINYHHYIVSWSRDIVQHTEYVSACNKVSARTSFYTDVGDKDAPSFDLSELCRPTSGIPDDNEDIDLFNLDPQYLEDVEKLCGHKPHRRGAGEWVPEINNYLAKMLQLEGHCGFDTEHCQFCEEGPTMVHCKAHSFPSRAATSMNPKTAATFQLCRYTHLLMTQFKTSGYEFYQSLARLTDNTGVQMPKDHYSAFMHIMCMWRHLKMLK</sequence>
<dbReference type="OrthoDB" id="2803146at2759"/>
<comment type="caution">
    <text evidence="2">The sequence shown here is derived from an EMBL/GenBank/DDBJ whole genome shotgun (WGS) entry which is preliminary data.</text>
</comment>
<dbReference type="InParanoid" id="A0A401GMK0"/>
<evidence type="ECO:0000259" key="1">
    <source>
        <dbReference type="Pfam" id="PF18803"/>
    </source>
</evidence>
<keyword evidence="3" id="KW-1185">Reference proteome</keyword>
<reference evidence="2 3" key="1">
    <citation type="journal article" date="2018" name="Sci. Rep.">
        <title>Genome sequence of the cauliflower mushroom Sparassis crispa (Hanabiratake) and its association with beneficial usage.</title>
        <authorList>
            <person name="Kiyama R."/>
            <person name="Furutani Y."/>
            <person name="Kawaguchi K."/>
            <person name="Nakanishi T."/>
        </authorList>
    </citation>
    <scope>NUCLEOTIDE SEQUENCE [LARGE SCALE GENOMIC DNA]</scope>
</reference>
<proteinExistence type="predicted"/>